<dbReference type="GO" id="GO:0045104">
    <property type="term" value="P:intermediate filament cytoskeleton organization"/>
    <property type="evidence" value="ECO:0007669"/>
    <property type="project" value="InterPro"/>
</dbReference>
<evidence type="ECO:0000256" key="4">
    <source>
        <dbReference type="ARBA" id="ARBA00022737"/>
    </source>
</evidence>
<keyword evidence="9" id="KW-0812">Transmembrane</keyword>
<dbReference type="GO" id="GO:0045296">
    <property type="term" value="F:cadherin binding"/>
    <property type="evidence" value="ECO:0007669"/>
    <property type="project" value="TreeGrafter"/>
</dbReference>
<feature type="coiled-coil region" evidence="7">
    <location>
        <begin position="828"/>
        <end position="894"/>
    </location>
</feature>
<dbReference type="FunFam" id="1.20.58.60:FF:000109">
    <property type="entry name" value="Periplakin"/>
    <property type="match status" value="1"/>
</dbReference>
<dbReference type="SMART" id="SM00250">
    <property type="entry name" value="PLEC"/>
    <property type="match status" value="2"/>
</dbReference>
<feature type="region of interest" description="Disordered" evidence="8">
    <location>
        <begin position="1001"/>
        <end position="1020"/>
    </location>
</feature>
<evidence type="ECO:0000256" key="9">
    <source>
        <dbReference type="SAM" id="Phobius"/>
    </source>
</evidence>
<dbReference type="GO" id="GO:0005198">
    <property type="term" value="F:structural molecule activity"/>
    <property type="evidence" value="ECO:0007669"/>
    <property type="project" value="TreeGrafter"/>
</dbReference>
<comment type="subcellular location">
    <subcellularLocation>
        <location evidence="1">Cell junction</location>
    </subcellularLocation>
</comment>
<proteinExistence type="inferred from homology"/>
<evidence type="ECO:0000256" key="6">
    <source>
        <dbReference type="ARBA" id="ARBA00023054"/>
    </source>
</evidence>
<evidence type="ECO:0000256" key="5">
    <source>
        <dbReference type="ARBA" id="ARBA00022949"/>
    </source>
</evidence>
<feature type="coiled-coil region" evidence="7">
    <location>
        <begin position="1374"/>
        <end position="1518"/>
    </location>
</feature>
<keyword evidence="4" id="KW-0677">Repeat</keyword>
<dbReference type="GO" id="GO:0042060">
    <property type="term" value="P:wound healing"/>
    <property type="evidence" value="ECO:0007669"/>
    <property type="project" value="TreeGrafter"/>
</dbReference>
<evidence type="ECO:0000256" key="3">
    <source>
        <dbReference type="ARBA" id="ARBA00022553"/>
    </source>
</evidence>
<feature type="domain" description="Periplakin-like plectin repeat" evidence="10">
    <location>
        <begin position="1106"/>
        <end position="1269"/>
    </location>
</feature>
<evidence type="ECO:0000256" key="8">
    <source>
        <dbReference type="SAM" id="MobiDB-lite"/>
    </source>
</evidence>
<comment type="similarity">
    <text evidence="2">Belongs to the plakin or cytolinker family.</text>
</comment>
<dbReference type="GO" id="GO:0070161">
    <property type="term" value="C:anchoring junction"/>
    <property type="evidence" value="ECO:0007669"/>
    <property type="project" value="UniProtKB-SubCell"/>
</dbReference>
<dbReference type="SUPFAM" id="SSF46966">
    <property type="entry name" value="Spectrin repeat"/>
    <property type="match status" value="3"/>
</dbReference>
<feature type="domain" description="Periplakin-like plectin repeat" evidence="10">
    <location>
        <begin position="876"/>
        <end position="1032"/>
    </location>
</feature>
<keyword evidence="5" id="KW-0965">Cell junction</keyword>
<dbReference type="InterPro" id="IPR058847">
    <property type="entry name" value="Plectin_PPL"/>
</dbReference>
<organism evidence="11 12">
    <name type="scientific">Oreochromis niloticus</name>
    <name type="common">Nile tilapia</name>
    <name type="synonym">Tilapia nilotica</name>
    <dbReference type="NCBI Taxonomy" id="8128"/>
    <lineage>
        <taxon>Eukaryota</taxon>
        <taxon>Metazoa</taxon>
        <taxon>Chordata</taxon>
        <taxon>Craniata</taxon>
        <taxon>Vertebrata</taxon>
        <taxon>Euteleostomi</taxon>
        <taxon>Actinopterygii</taxon>
        <taxon>Neopterygii</taxon>
        <taxon>Teleostei</taxon>
        <taxon>Neoteleostei</taxon>
        <taxon>Acanthomorphata</taxon>
        <taxon>Ovalentaria</taxon>
        <taxon>Cichlomorphae</taxon>
        <taxon>Cichliformes</taxon>
        <taxon>Cichlidae</taxon>
        <taxon>African cichlids</taxon>
        <taxon>Pseudocrenilabrinae</taxon>
        <taxon>Oreochromini</taxon>
        <taxon>Oreochromis</taxon>
    </lineage>
</organism>
<dbReference type="Gene3D" id="3.30.160.780">
    <property type="match status" value="1"/>
</dbReference>
<dbReference type="GO" id="GO:0005882">
    <property type="term" value="C:intermediate filament"/>
    <property type="evidence" value="ECO:0007669"/>
    <property type="project" value="TreeGrafter"/>
</dbReference>
<dbReference type="GeneTree" id="ENSGT00940000153578"/>
<keyword evidence="6 7" id="KW-0175">Coiled coil</keyword>
<dbReference type="Proteomes" id="UP000005207">
    <property type="component" value="Linkage group LG4"/>
</dbReference>
<reference evidence="11" key="2">
    <citation type="submission" date="2025-08" db="UniProtKB">
        <authorList>
            <consortium name="Ensembl"/>
        </authorList>
    </citation>
    <scope>IDENTIFICATION</scope>
</reference>
<sequence>MCSCTVTCWLCYLKCVVFLFLCVFSMKQLRDRVLKLREEHGHIYHLVRTEGKPSINWGNMMDEKLDNLQNKGFGQDLPTVENEVEEHNIFHSEVEALAPHISASGDKEYVSSLQSKYNKLLANSSARQRNLLSLRDYMQRCTNELYWMDQQAEERLKYDWSDNNLDYPARQRQYENFISKCLESKEGTITKLNDDGEKLIASDHPGKNVIEAHMEAVHADWKEHLNLLICEENHLKHMDEYHKFHKEARDTQDLLKRLDTEINQKYNPEFKDMYQMEGLIRELDVSAFICTETIADRITDCVRTAGKLMRSNCSHDAAGHKITAPGVCFMFPPTDPEALAIADNLTGQQKAIKQKMAVTKGTLQKRLDELKKTSGTATEQQCRQLMAGLDKVVSDLDKQEKAIYARVRPPLEQNRSLQDSTDRLQDMKDIAAAVRRIEPEKSSKVQEAQSFLVSNPNCASTSQLHSKVDEANKKYTKVEQLLQCSQEKLKNSNQLESSLQNGKTLLSTYENKLAREEVAPADISSMEKTHSLSFAALRTLISDTEQNLRLAKSSCENMANKFQEHCPDIERQEADVQRLNKRYNNLNQQTDSRAQSLQRAKMAYKNYRNDYDNLNSWLSRVPNYEPRDTDDPKQVETKLRNQRNLLSDITRKESDLNNVSKNAQLYQQAVKDYETEAEKFKSILDLEDGLVPQTYKRTRLESPAATVKAEEAAIEAKFTEVNAVNKQRLQNLEFASSLLNQVNYFTYHSSAPGEEPWRIRKQLEDEIHRREQLEKEIETIQTDIYVLEGQKPQDTIVKKELIKKVPDPQLDEEVYKVQQKLSEERRTTHVLENDLEVLKLKLRGLETEVKEGAQQYTVKEVLRIERDRGQEEAVRKLREELEELKRQRLIKDNELIEIQKHVTLLAEEKNKEQEVITEEEVIKVQNDPQLESEYRVLLDRKQKEIESRKQLEDELQFLQEKLRRLEKEKSMAEEKISIKEVLKVEKDTAFEREVENLRRQYEDEKAKRRSSQREKTDLQRKIASLEEEKSKVVIQEKVREIVRPDPKAENEVANLRLELVEQQRRYKDAELQLRSLQDELTMLKNRGPQVEVKEIIKEVIKYKIDPQTERELERLRNEIVDKSHQTEKSEMEIRQLRDEIERWKNTKPQVQTKEVVNEVLQYREDPKTKEEIEMLKRKLADEQQKRLDLERERTEQEEKIRLRKMDLSQVREKIVQQEVVKMEEDPVLKSECDSFLHNINNEQKQKESLKTELYQLQRQKTDLDMQLEELERERRARRDAELEIQRLRVRLNELEIRDKENREKVTVKQKVVLQQDPQQEKEHSILKLQLDEERHKRTLLEKELNALIQQQITLEKVDVKERVVRTEKVQVERDPEAEIEIENLKRTLEDEKRRRRELDQELSTLNSRLSDMEFSNTKSTKELDYIRDESSRLQQENQRLQNEIRKLRSEIEITSKETRLITESAPREDSKNLELRLDSLQKELAELRAVTNQKDDEIEKLKKNLAAVRMKREQRESHLRRSIVVIDPDTGKEMRPEEAYKLGLIDWKMFVNLQSQECDWEEISVKGPQGESSVLHDRKSGKKFSIDDALRLGHITNRQLQQYLNKEISIQEFGALVSGKNRGL</sequence>
<dbReference type="FunFam" id="3.30.160.780:FF:000001">
    <property type="entry name" value="Plectin a"/>
    <property type="match status" value="1"/>
</dbReference>
<evidence type="ECO:0000313" key="11">
    <source>
        <dbReference type="Ensembl" id="ENSONIP00000050273.1"/>
    </source>
</evidence>
<feature type="transmembrane region" description="Helical" evidence="9">
    <location>
        <begin position="7"/>
        <end position="26"/>
    </location>
</feature>
<evidence type="ECO:0000313" key="12">
    <source>
        <dbReference type="Proteomes" id="UP000005207"/>
    </source>
</evidence>
<protein>
    <submittedName>
        <fullName evidence="11">Periplakin</fullName>
    </submittedName>
</protein>
<keyword evidence="12" id="KW-1185">Reference proteome</keyword>
<dbReference type="GO" id="GO:0016020">
    <property type="term" value="C:membrane"/>
    <property type="evidence" value="ECO:0007669"/>
    <property type="project" value="TreeGrafter"/>
</dbReference>
<keyword evidence="9" id="KW-0472">Membrane</keyword>
<gene>
    <name evidence="11" type="primary">PPL</name>
    <name evidence="11" type="synonym">ppl</name>
</gene>
<dbReference type="FunFam" id="1.20.58.60:FF:000143">
    <property type="entry name" value="Periplakin"/>
    <property type="match status" value="1"/>
</dbReference>
<dbReference type="InterPro" id="IPR035915">
    <property type="entry name" value="Plakin_repeat_sf"/>
</dbReference>
<dbReference type="InterPro" id="IPR018159">
    <property type="entry name" value="Spectrin/alpha-actinin"/>
</dbReference>
<dbReference type="GO" id="GO:0005737">
    <property type="term" value="C:cytoplasm"/>
    <property type="evidence" value="ECO:0007669"/>
    <property type="project" value="TreeGrafter"/>
</dbReference>
<reference evidence="11" key="3">
    <citation type="submission" date="2025-09" db="UniProtKB">
        <authorList>
            <consortium name="Ensembl"/>
        </authorList>
    </citation>
    <scope>IDENTIFICATION</scope>
</reference>
<keyword evidence="9" id="KW-1133">Transmembrane helix</keyword>
<keyword evidence="3" id="KW-0597">Phosphoprotein</keyword>
<dbReference type="Gene3D" id="1.20.58.60">
    <property type="match status" value="2"/>
</dbReference>
<dbReference type="Pfam" id="PF26346">
    <property type="entry name" value="Plectin_PPL"/>
    <property type="match status" value="2"/>
</dbReference>
<evidence type="ECO:0000259" key="10">
    <source>
        <dbReference type="Pfam" id="PF26346"/>
    </source>
</evidence>
<dbReference type="SUPFAM" id="SSF75399">
    <property type="entry name" value="Plakin repeat"/>
    <property type="match status" value="1"/>
</dbReference>
<dbReference type="SMART" id="SM00150">
    <property type="entry name" value="SPEC"/>
    <property type="match status" value="4"/>
</dbReference>
<feature type="coiled-coil region" evidence="7">
    <location>
        <begin position="763"/>
        <end position="790"/>
    </location>
</feature>
<evidence type="ECO:0000256" key="2">
    <source>
        <dbReference type="ARBA" id="ARBA00009109"/>
    </source>
</evidence>
<feature type="coiled-coil region" evidence="7">
    <location>
        <begin position="541"/>
        <end position="600"/>
    </location>
</feature>
<dbReference type="InterPro" id="IPR043197">
    <property type="entry name" value="Plakin"/>
</dbReference>
<dbReference type="PANTHER" id="PTHR23169:SF10">
    <property type="entry name" value="PERIPLAKIN"/>
    <property type="match status" value="1"/>
</dbReference>
<reference evidence="12" key="1">
    <citation type="submission" date="2012-01" db="EMBL/GenBank/DDBJ databases">
        <title>The Genome Sequence of Oreochromis niloticus (Nile Tilapia).</title>
        <authorList>
            <consortium name="Broad Institute Genome Assembly Team"/>
            <consortium name="Broad Institute Sequencing Platform"/>
            <person name="Di Palma F."/>
            <person name="Johnson J."/>
            <person name="Lander E.S."/>
            <person name="Lindblad-Toh K."/>
        </authorList>
    </citation>
    <scope>NUCLEOTIDE SEQUENCE [LARGE SCALE GENOMIC DNA]</scope>
</reference>
<dbReference type="PANTHER" id="PTHR23169">
    <property type="entry name" value="ENVOPLAKIN"/>
    <property type="match status" value="1"/>
</dbReference>
<evidence type="ECO:0000256" key="7">
    <source>
        <dbReference type="SAM" id="Coils"/>
    </source>
</evidence>
<name>A0A669CU32_ORENI</name>
<dbReference type="InterPro" id="IPR001101">
    <property type="entry name" value="Plectin_repeat"/>
</dbReference>
<accession>A0A669CU32</accession>
<feature type="coiled-coil region" evidence="7">
    <location>
        <begin position="1232"/>
        <end position="1304"/>
    </location>
</feature>
<feature type="coiled-coil region" evidence="7">
    <location>
        <begin position="1112"/>
        <end position="1199"/>
    </location>
</feature>
<evidence type="ECO:0000256" key="1">
    <source>
        <dbReference type="ARBA" id="ARBA00004282"/>
    </source>
</evidence>
<dbReference type="Ensembl" id="ENSONIT00000053166.1">
    <property type="protein sequence ID" value="ENSONIP00000050273.1"/>
    <property type="gene ID" value="ENSONIG00000003424.2"/>
</dbReference>